<dbReference type="PIRSF" id="PIRSF017184">
    <property type="entry name" value="Nnr"/>
    <property type="match status" value="1"/>
</dbReference>
<feature type="binding site" evidence="18">
    <location>
        <begin position="134"/>
        <end position="140"/>
    </location>
    <ligand>
        <name>(6S)-NADPHX</name>
        <dbReference type="ChEBI" id="CHEBI:64076"/>
    </ligand>
</feature>
<feature type="binding site" evidence="17">
    <location>
        <position position="376"/>
    </location>
    <ligand>
        <name>(6S)-NADPHX</name>
        <dbReference type="ChEBI" id="CHEBI:64076"/>
    </ligand>
</feature>
<dbReference type="EC" id="4.2.1.136" evidence="19"/>
<comment type="catalytic activity">
    <reaction evidence="1 18 19">
        <text>(6R)-NADHX = (6S)-NADHX</text>
        <dbReference type="Rhea" id="RHEA:32215"/>
        <dbReference type="ChEBI" id="CHEBI:64074"/>
        <dbReference type="ChEBI" id="CHEBI:64075"/>
        <dbReference type="EC" id="5.1.99.6"/>
    </reaction>
</comment>
<comment type="function">
    <text evidence="18">Catalyzes the epimerization of the S- and R-forms of NAD(P)HX, a damaged form of NAD(P)H that is a result of enzymatic or heat-dependent hydration. This is a prerequisite for the S-specific NAD(P)H-hydrate dehydratase to allow the repair of both epimers of NAD(P)HX.</text>
</comment>
<feature type="binding site" evidence="17">
    <location>
        <position position="443"/>
    </location>
    <ligand>
        <name>(6S)-NADPHX</name>
        <dbReference type="ChEBI" id="CHEBI:64076"/>
    </ligand>
</feature>
<proteinExistence type="inferred from homology"/>
<reference evidence="22 23" key="1">
    <citation type="submission" date="2014-03" db="EMBL/GenBank/DDBJ databases">
        <title>Genome sequence of Clostridium litorale W6, DSM 5388.</title>
        <authorList>
            <person name="Poehlein A."/>
            <person name="Jagirdar A."/>
            <person name="Khonsari B."/>
            <person name="Chibani C.M."/>
            <person name="Gutierrez Gutierrez D.A."/>
            <person name="Davydova E."/>
            <person name="Alghaithi H.S."/>
            <person name="Nair K.P."/>
            <person name="Dhamotharan K."/>
            <person name="Chandran L."/>
            <person name="G W."/>
            <person name="Daniel R."/>
        </authorList>
    </citation>
    <scope>NUCLEOTIDE SEQUENCE [LARGE SCALE GENOMIC DNA]</scope>
    <source>
        <strain evidence="22 23">W6</strain>
    </source>
</reference>
<feature type="domain" description="YjeF C-terminal" evidence="20">
    <location>
        <begin position="230"/>
        <end position="502"/>
    </location>
</feature>
<dbReference type="GO" id="GO:0110051">
    <property type="term" value="P:metabolite repair"/>
    <property type="evidence" value="ECO:0007669"/>
    <property type="project" value="TreeGrafter"/>
</dbReference>
<dbReference type="AlphaFoldDB" id="A0A069RPD4"/>
<keyword evidence="23" id="KW-1185">Reference proteome</keyword>
<comment type="subunit">
    <text evidence="17">Homotetramer.</text>
</comment>
<comment type="cofactor">
    <cofactor evidence="17">
        <name>Mg(2+)</name>
        <dbReference type="ChEBI" id="CHEBI:18420"/>
    </cofactor>
</comment>
<feature type="binding site" evidence="18">
    <location>
        <position position="168"/>
    </location>
    <ligand>
        <name>K(+)</name>
        <dbReference type="ChEBI" id="CHEBI:29103"/>
    </ligand>
</feature>
<keyword evidence="12 17" id="KW-0456">Lyase</keyword>
<evidence type="ECO:0000256" key="5">
    <source>
        <dbReference type="ARBA" id="ARBA00022723"/>
    </source>
</evidence>
<keyword evidence="13" id="KW-0511">Multifunctional enzyme</keyword>
<feature type="binding site" evidence="17">
    <location>
        <position position="328"/>
    </location>
    <ligand>
        <name>(6S)-NADPHX</name>
        <dbReference type="ChEBI" id="CHEBI:64076"/>
    </ligand>
</feature>
<evidence type="ECO:0000259" key="20">
    <source>
        <dbReference type="PROSITE" id="PS51383"/>
    </source>
</evidence>
<dbReference type="HAMAP" id="MF_01965">
    <property type="entry name" value="NADHX_dehydratase"/>
    <property type="match status" value="1"/>
</dbReference>
<comment type="similarity">
    <text evidence="18">Belongs to the NnrE/AIBP family.</text>
</comment>
<feature type="binding site" evidence="18">
    <location>
        <position position="130"/>
    </location>
    <ligand>
        <name>K(+)</name>
        <dbReference type="ChEBI" id="CHEBI:29103"/>
    </ligand>
</feature>
<dbReference type="OrthoDB" id="9806925at2"/>
<comment type="similarity">
    <text evidence="3 19">In the N-terminal section; belongs to the NnrE/AIBP family.</text>
</comment>
<dbReference type="Gene3D" id="3.40.1190.20">
    <property type="match status" value="1"/>
</dbReference>
<comment type="cofactor">
    <cofactor evidence="18 19">
        <name>K(+)</name>
        <dbReference type="ChEBI" id="CHEBI:29103"/>
    </cofactor>
    <text evidence="18 19">Binds 1 potassium ion per subunit.</text>
</comment>
<dbReference type="CDD" id="cd01171">
    <property type="entry name" value="YXKO-related"/>
    <property type="match status" value="1"/>
</dbReference>
<dbReference type="GO" id="GO:0046496">
    <property type="term" value="P:nicotinamide nucleotide metabolic process"/>
    <property type="evidence" value="ECO:0007669"/>
    <property type="project" value="UniProtKB-UniRule"/>
</dbReference>
<dbReference type="GO" id="GO:0052856">
    <property type="term" value="F:NAD(P)HX epimerase activity"/>
    <property type="evidence" value="ECO:0007669"/>
    <property type="project" value="UniProtKB-UniRule"/>
</dbReference>
<dbReference type="Proteomes" id="UP000027946">
    <property type="component" value="Unassembled WGS sequence"/>
</dbReference>
<comment type="function">
    <text evidence="14 19">Bifunctional enzyme that catalyzes the epimerization of the S- and R-forms of NAD(P)HX and the dehydration of the S-form of NAD(P)HX at the expense of ADP, which is converted to AMP. This allows the repair of both epimers of NAD(P)HX, a damaged form of NAD(P)H that is a result of enzymatic or heat-dependent hydration.</text>
</comment>
<dbReference type="PANTHER" id="PTHR12592:SF0">
    <property type="entry name" value="ATP-DEPENDENT (S)-NAD(P)H-HYDRATE DEHYDRATASE"/>
    <property type="match status" value="1"/>
</dbReference>
<dbReference type="SUPFAM" id="SSF64153">
    <property type="entry name" value="YjeF N-terminal domain-like"/>
    <property type="match status" value="1"/>
</dbReference>
<keyword evidence="5 18" id="KW-0479">Metal-binding</keyword>
<evidence type="ECO:0000256" key="2">
    <source>
        <dbReference type="ARBA" id="ARBA00000909"/>
    </source>
</evidence>
<comment type="caution">
    <text evidence="18">Lacks conserved residue(s) required for the propagation of feature annotation.</text>
</comment>
<dbReference type="eggNOG" id="COG0062">
    <property type="taxonomic scope" value="Bacteria"/>
</dbReference>
<dbReference type="GO" id="GO:0046872">
    <property type="term" value="F:metal ion binding"/>
    <property type="evidence" value="ECO:0007669"/>
    <property type="project" value="UniProtKB-UniRule"/>
</dbReference>
<feature type="binding site" evidence="17">
    <location>
        <position position="442"/>
    </location>
    <ligand>
        <name>AMP</name>
        <dbReference type="ChEBI" id="CHEBI:456215"/>
    </ligand>
</feature>
<accession>A0A069RPD4</accession>
<dbReference type="InterPro" id="IPR004443">
    <property type="entry name" value="YjeF_N_dom"/>
</dbReference>
<evidence type="ECO:0000256" key="16">
    <source>
        <dbReference type="ARBA" id="ARBA00049209"/>
    </source>
</evidence>
<evidence type="ECO:0000256" key="4">
    <source>
        <dbReference type="ARBA" id="ARBA00009524"/>
    </source>
</evidence>
<dbReference type="PROSITE" id="PS01050">
    <property type="entry name" value="YJEF_C_2"/>
    <property type="match status" value="1"/>
</dbReference>
<comment type="similarity">
    <text evidence="4 19">In the C-terminal section; belongs to the NnrD/CARKD family.</text>
</comment>
<feature type="binding site" evidence="18">
    <location>
        <position position="60"/>
    </location>
    <ligand>
        <name>K(+)</name>
        <dbReference type="ChEBI" id="CHEBI:29103"/>
    </ligand>
</feature>
<comment type="similarity">
    <text evidence="17">Belongs to the NnrD/CARKD family.</text>
</comment>
<dbReference type="GO" id="GO:0005524">
    <property type="term" value="F:ATP binding"/>
    <property type="evidence" value="ECO:0007669"/>
    <property type="project" value="UniProtKB-UniRule"/>
</dbReference>
<comment type="catalytic activity">
    <reaction evidence="16 17 19">
        <text>(6S)-NADPHX + ADP = AMP + phosphate + NADPH + H(+)</text>
        <dbReference type="Rhea" id="RHEA:32235"/>
        <dbReference type="ChEBI" id="CHEBI:15378"/>
        <dbReference type="ChEBI" id="CHEBI:43474"/>
        <dbReference type="ChEBI" id="CHEBI:57783"/>
        <dbReference type="ChEBI" id="CHEBI:64076"/>
        <dbReference type="ChEBI" id="CHEBI:456215"/>
        <dbReference type="ChEBI" id="CHEBI:456216"/>
        <dbReference type="EC" id="4.2.1.136"/>
    </reaction>
</comment>
<evidence type="ECO:0000256" key="1">
    <source>
        <dbReference type="ARBA" id="ARBA00000013"/>
    </source>
</evidence>
<organism evidence="22 23">
    <name type="scientific">Peptoclostridium litorale DSM 5388</name>
    <dbReference type="NCBI Taxonomy" id="1121324"/>
    <lineage>
        <taxon>Bacteria</taxon>
        <taxon>Bacillati</taxon>
        <taxon>Bacillota</taxon>
        <taxon>Clostridia</taxon>
        <taxon>Peptostreptococcales</taxon>
        <taxon>Peptoclostridiaceae</taxon>
        <taxon>Peptoclostridium</taxon>
    </lineage>
</organism>
<dbReference type="EMBL" id="JJMM01000005">
    <property type="protein sequence ID" value="KDR96037.1"/>
    <property type="molecule type" value="Genomic_DNA"/>
</dbReference>
<evidence type="ECO:0000256" key="17">
    <source>
        <dbReference type="HAMAP-Rule" id="MF_01965"/>
    </source>
</evidence>
<dbReference type="EC" id="5.1.99.6" evidence="19"/>
<evidence type="ECO:0000256" key="7">
    <source>
        <dbReference type="ARBA" id="ARBA00022840"/>
    </source>
</evidence>
<feature type="binding site" evidence="18">
    <location>
        <position position="165"/>
    </location>
    <ligand>
        <name>(6S)-NADPHX</name>
        <dbReference type="ChEBI" id="CHEBI:64076"/>
    </ligand>
</feature>
<sequence length="506" mass="54897">MEKVLFSFEMKSTDAKAIREYSIPGMVLMENAGRKTFEIIQRRFPCKDKKMLVACGIGNNGGDGYVVARHLSNNGYDVVVSVAGKKEDIRGDALLNLEIIEKMGIKVAYAYTGDDFKDFMNENSFEVIVDAIFGIGIDRPVEGKMKDVIECINEYEPKEYVFSVDLPSGINADTGFVMGCAVNADETVTFASYKPAHIINDGIYHSGKTEVVDISIPKAILNDFDRNILDKEHICKMFKKRKGNSHKGTYGKIGIAAGSRNMPGAALLCSKAAMRSGSGIVNLYVDYNTFAAVSGKNAEVITVESDFSDANFMLESLEKMDAILVGPGLSQASERKALVEKLVKSQVPMVIDADGLNVLKGNLEIIRKKDIIITPHIGEMARLLGTDTKYVIENCISVARKFASDYGVTVVLKGTATIIASPGEQTYVCCDPNPGMATAGSGDVLSGIIVSMLGQGYSLSESAMLGVYIHSIAGRFALEEFGEYSLLAPDIIDMISKSIKYILQGK</sequence>
<evidence type="ECO:0000256" key="3">
    <source>
        <dbReference type="ARBA" id="ARBA00006001"/>
    </source>
</evidence>
<dbReference type="PANTHER" id="PTHR12592">
    <property type="entry name" value="ATP-DEPENDENT (S)-NAD(P)H-HYDRATE DEHYDRATASE FAMILY MEMBER"/>
    <property type="match status" value="1"/>
</dbReference>
<dbReference type="NCBIfam" id="TIGR00196">
    <property type="entry name" value="yjeF_cterm"/>
    <property type="match status" value="1"/>
</dbReference>
<comment type="catalytic activity">
    <reaction evidence="2 18 19">
        <text>(6R)-NADPHX = (6S)-NADPHX</text>
        <dbReference type="Rhea" id="RHEA:32227"/>
        <dbReference type="ChEBI" id="CHEBI:64076"/>
        <dbReference type="ChEBI" id="CHEBI:64077"/>
        <dbReference type="EC" id="5.1.99.6"/>
    </reaction>
</comment>
<gene>
    <name evidence="22" type="primary">nnr</name>
    <name evidence="17" type="synonym">nnrD</name>
    <name evidence="18" type="synonym">nnrE</name>
    <name evidence="22" type="ORF">CLIT_5c00490</name>
</gene>
<dbReference type="Gene3D" id="3.40.50.10260">
    <property type="entry name" value="YjeF N-terminal domain"/>
    <property type="match status" value="1"/>
</dbReference>
<feature type="binding site" evidence="17">
    <location>
        <begin position="413"/>
        <end position="417"/>
    </location>
    <ligand>
        <name>AMP</name>
        <dbReference type="ChEBI" id="CHEBI:456215"/>
    </ligand>
</feature>
<evidence type="ECO:0000256" key="11">
    <source>
        <dbReference type="ARBA" id="ARBA00023235"/>
    </source>
</evidence>
<dbReference type="PROSITE" id="PS51385">
    <property type="entry name" value="YJEF_N"/>
    <property type="match status" value="1"/>
</dbReference>
<protein>
    <recommendedName>
        <fullName evidence="19">Bifunctional NAD(P)H-hydrate repair enzyme</fullName>
    </recommendedName>
    <alternativeName>
        <fullName evidence="19">Nicotinamide nucleotide repair protein</fullName>
    </alternativeName>
    <domain>
        <recommendedName>
            <fullName evidence="19">ADP-dependent (S)-NAD(P)H-hydrate dehydratase</fullName>
            <ecNumber evidence="19">4.2.1.136</ecNumber>
        </recommendedName>
        <alternativeName>
            <fullName evidence="19">ADP-dependent NAD(P)HX dehydratase</fullName>
        </alternativeName>
    </domain>
    <domain>
        <recommendedName>
            <fullName evidence="19">NAD(P)H-hydrate epimerase</fullName>
            <ecNumber evidence="19">5.1.99.6</ecNumber>
        </recommendedName>
    </domain>
</protein>
<evidence type="ECO:0000256" key="8">
    <source>
        <dbReference type="ARBA" id="ARBA00022857"/>
    </source>
</evidence>
<feature type="domain" description="YjeF N-terminal" evidence="21">
    <location>
        <begin position="10"/>
        <end position="222"/>
    </location>
</feature>
<dbReference type="RefSeq" id="WP_052635955.1">
    <property type="nucleotide sequence ID" value="NZ_FSRH01000007.1"/>
</dbReference>
<feature type="binding site" evidence="18">
    <location>
        <begin position="59"/>
        <end position="63"/>
    </location>
    <ligand>
        <name>(6S)-NADPHX</name>
        <dbReference type="ChEBI" id="CHEBI:64076"/>
    </ligand>
</feature>
<dbReference type="Pfam" id="PF03853">
    <property type="entry name" value="YjeF_N"/>
    <property type="match status" value="1"/>
</dbReference>
<dbReference type="InterPro" id="IPR000631">
    <property type="entry name" value="CARKD"/>
</dbReference>
<dbReference type="Pfam" id="PF01256">
    <property type="entry name" value="Carb_kinase"/>
    <property type="match status" value="1"/>
</dbReference>
<evidence type="ECO:0000256" key="13">
    <source>
        <dbReference type="ARBA" id="ARBA00023268"/>
    </source>
</evidence>
<dbReference type="PROSITE" id="PS51383">
    <property type="entry name" value="YJEF_C_3"/>
    <property type="match status" value="1"/>
</dbReference>
<evidence type="ECO:0000256" key="18">
    <source>
        <dbReference type="HAMAP-Rule" id="MF_01966"/>
    </source>
</evidence>
<evidence type="ECO:0000259" key="21">
    <source>
        <dbReference type="PROSITE" id="PS51385"/>
    </source>
</evidence>
<dbReference type="SUPFAM" id="SSF53613">
    <property type="entry name" value="Ribokinase-like"/>
    <property type="match status" value="1"/>
</dbReference>
<name>A0A069RPD4_PEPLI</name>
<evidence type="ECO:0000313" key="22">
    <source>
        <dbReference type="EMBL" id="KDR96037.1"/>
    </source>
</evidence>
<evidence type="ECO:0000256" key="10">
    <source>
        <dbReference type="ARBA" id="ARBA00023027"/>
    </source>
</evidence>
<evidence type="ECO:0000256" key="15">
    <source>
        <dbReference type="ARBA" id="ARBA00048238"/>
    </source>
</evidence>
<dbReference type="HAMAP" id="MF_01966">
    <property type="entry name" value="NADHX_epimerase"/>
    <property type="match status" value="1"/>
</dbReference>
<keyword evidence="8 17" id="KW-0521">NADP</keyword>
<dbReference type="GO" id="GO:0052855">
    <property type="term" value="F:ADP-dependent NAD(P)H-hydrate dehydratase activity"/>
    <property type="evidence" value="ECO:0007669"/>
    <property type="project" value="UniProtKB-UniRule"/>
</dbReference>
<evidence type="ECO:0000256" key="19">
    <source>
        <dbReference type="PIRNR" id="PIRNR017184"/>
    </source>
</evidence>
<dbReference type="InterPro" id="IPR036652">
    <property type="entry name" value="YjeF_N_dom_sf"/>
</dbReference>
<comment type="function">
    <text evidence="17">Catalyzes the dehydration of the S-form of NAD(P)HX at the expense of ADP, which is converted to AMP. Together with NAD(P)HX epimerase, which catalyzes the epimerization of the S- and R-forms, the enzyme allows the repair of both epimers of NAD(P)HX, a damaged form of NAD(P)H that is a result of enzymatic or heat-dependent hydration.</text>
</comment>
<keyword evidence="11 18" id="KW-0413">Isomerase</keyword>
<feature type="binding site" evidence="17">
    <location>
        <position position="265"/>
    </location>
    <ligand>
        <name>(6S)-NADPHX</name>
        <dbReference type="ChEBI" id="CHEBI:64076"/>
    </ligand>
</feature>
<evidence type="ECO:0000256" key="12">
    <source>
        <dbReference type="ARBA" id="ARBA00023239"/>
    </source>
</evidence>
<evidence type="ECO:0000256" key="6">
    <source>
        <dbReference type="ARBA" id="ARBA00022741"/>
    </source>
</evidence>
<dbReference type="NCBIfam" id="TIGR00197">
    <property type="entry name" value="yjeF_nterm"/>
    <property type="match status" value="1"/>
</dbReference>
<evidence type="ECO:0000313" key="23">
    <source>
        <dbReference type="Proteomes" id="UP000027946"/>
    </source>
</evidence>
<comment type="caution">
    <text evidence="22">The sequence shown here is derived from an EMBL/GenBank/DDBJ whole genome shotgun (WGS) entry which is preliminary data.</text>
</comment>
<dbReference type="eggNOG" id="COG0063">
    <property type="taxonomic scope" value="Bacteria"/>
</dbReference>
<dbReference type="STRING" id="1121324.CLIT_5c00490"/>
<keyword evidence="10 17" id="KW-0520">NAD</keyword>
<keyword evidence="7 17" id="KW-0067">ATP-binding</keyword>
<evidence type="ECO:0000256" key="9">
    <source>
        <dbReference type="ARBA" id="ARBA00022958"/>
    </source>
</evidence>
<keyword evidence="6 17" id="KW-0547">Nucleotide-binding</keyword>
<keyword evidence="9 18" id="KW-0630">Potassium</keyword>
<dbReference type="InterPro" id="IPR030677">
    <property type="entry name" value="Nnr"/>
</dbReference>
<dbReference type="InterPro" id="IPR029056">
    <property type="entry name" value="Ribokinase-like"/>
</dbReference>
<comment type="catalytic activity">
    <reaction evidence="15 17 19">
        <text>(6S)-NADHX + ADP = AMP + phosphate + NADH + H(+)</text>
        <dbReference type="Rhea" id="RHEA:32223"/>
        <dbReference type="ChEBI" id="CHEBI:15378"/>
        <dbReference type="ChEBI" id="CHEBI:43474"/>
        <dbReference type="ChEBI" id="CHEBI:57945"/>
        <dbReference type="ChEBI" id="CHEBI:64074"/>
        <dbReference type="ChEBI" id="CHEBI:456215"/>
        <dbReference type="ChEBI" id="CHEBI:456216"/>
        <dbReference type="EC" id="4.2.1.136"/>
    </reaction>
</comment>
<evidence type="ECO:0000256" key="14">
    <source>
        <dbReference type="ARBA" id="ARBA00025153"/>
    </source>
</evidence>
<dbReference type="InterPro" id="IPR017953">
    <property type="entry name" value="Carbohydrate_kinase_pred_CS"/>
</dbReference>